<dbReference type="CDD" id="cd00293">
    <property type="entry name" value="USP-like"/>
    <property type="match status" value="1"/>
</dbReference>
<evidence type="ECO:0000256" key="1">
    <source>
        <dbReference type="ARBA" id="ARBA00008791"/>
    </source>
</evidence>
<protein>
    <submittedName>
        <fullName evidence="3">Universal stress protein</fullName>
    </submittedName>
</protein>
<dbReference type="Proteomes" id="UP000241912">
    <property type="component" value="Unassembled WGS sequence"/>
</dbReference>
<dbReference type="PANTHER" id="PTHR46268:SF25">
    <property type="entry name" value="USPA DOMAIN PROTEIN"/>
    <property type="match status" value="1"/>
</dbReference>
<dbReference type="PANTHER" id="PTHR46268">
    <property type="entry name" value="STRESS RESPONSE PROTEIN NHAX"/>
    <property type="match status" value="1"/>
</dbReference>
<keyword evidence="4" id="KW-1185">Reference proteome</keyword>
<dbReference type="InterPro" id="IPR006015">
    <property type="entry name" value="Universal_stress_UspA"/>
</dbReference>
<organism evidence="3 4">
    <name type="scientific">Nitrosomonas supralitoralis</name>
    <dbReference type="NCBI Taxonomy" id="2116706"/>
    <lineage>
        <taxon>Bacteria</taxon>
        <taxon>Pseudomonadati</taxon>
        <taxon>Pseudomonadota</taxon>
        <taxon>Betaproteobacteria</taxon>
        <taxon>Nitrosomonadales</taxon>
        <taxon>Nitrosomonadaceae</taxon>
        <taxon>Nitrosomonas</taxon>
    </lineage>
</organism>
<proteinExistence type="inferred from homology"/>
<evidence type="ECO:0000313" key="4">
    <source>
        <dbReference type="Proteomes" id="UP000241912"/>
    </source>
</evidence>
<comment type="similarity">
    <text evidence="1">Belongs to the universal stress protein A family.</text>
</comment>
<dbReference type="EMBL" id="PXXU01000079">
    <property type="protein sequence ID" value="PSJ16054.1"/>
    <property type="molecule type" value="Genomic_DNA"/>
</dbReference>
<evidence type="ECO:0000259" key="2">
    <source>
        <dbReference type="Pfam" id="PF00582"/>
    </source>
</evidence>
<reference evidence="3 4" key="1">
    <citation type="submission" date="2018-03" db="EMBL/GenBank/DDBJ databases">
        <title>Draft genome of Nitrosomonas supralitoralis APG5.</title>
        <authorList>
            <person name="Urakawa H."/>
            <person name="Lopez J.V."/>
        </authorList>
    </citation>
    <scope>NUCLEOTIDE SEQUENCE [LARGE SCALE GENOMIC DNA]</scope>
    <source>
        <strain evidence="3 4">APG5</strain>
    </source>
</reference>
<dbReference type="SUPFAM" id="SSF52402">
    <property type="entry name" value="Adenine nucleotide alpha hydrolases-like"/>
    <property type="match status" value="1"/>
</dbReference>
<dbReference type="InterPro" id="IPR014729">
    <property type="entry name" value="Rossmann-like_a/b/a_fold"/>
</dbReference>
<dbReference type="RefSeq" id="WP_106708209.1">
    <property type="nucleotide sequence ID" value="NZ_PXXU01000079.1"/>
</dbReference>
<feature type="domain" description="UspA" evidence="2">
    <location>
        <begin position="3"/>
        <end position="143"/>
    </location>
</feature>
<dbReference type="OrthoDB" id="5295044at2"/>
<name>A0A2P7NRH3_9PROT</name>
<dbReference type="AlphaFoldDB" id="A0A2P7NRH3"/>
<evidence type="ECO:0000313" key="3">
    <source>
        <dbReference type="EMBL" id="PSJ16054.1"/>
    </source>
</evidence>
<dbReference type="Gene3D" id="3.40.50.620">
    <property type="entry name" value="HUPs"/>
    <property type="match status" value="1"/>
</dbReference>
<comment type="caution">
    <text evidence="3">The sequence shown here is derived from an EMBL/GenBank/DDBJ whole genome shotgun (WGS) entry which is preliminary data.</text>
</comment>
<dbReference type="Pfam" id="PF00582">
    <property type="entry name" value="Usp"/>
    <property type="match status" value="1"/>
</dbReference>
<gene>
    <name evidence="3" type="ORF">C7H79_15665</name>
</gene>
<dbReference type="PRINTS" id="PR01438">
    <property type="entry name" value="UNVRSLSTRESS"/>
</dbReference>
<dbReference type="InterPro" id="IPR006016">
    <property type="entry name" value="UspA"/>
</dbReference>
<accession>A0A2P7NRH3</accession>
<sequence length="143" mass="15832">MLKILLPVDGSDSSNKAVMDFTQSLGNYKEIPEIHLLNVQPKFYSSEDSSLFIDKENVRQHLQNEGMKILQNTLELMKQAGLTGQSHILVGEPAEMIVNFAKEEFFDCIVIGTRGMGVVKSLLLGSVTNKVVQLSTIPVLLVK</sequence>